<evidence type="ECO:0000313" key="1">
    <source>
        <dbReference type="EMBL" id="QDU68937.1"/>
    </source>
</evidence>
<dbReference type="RefSeq" id="WP_419191748.1">
    <property type="nucleotide sequence ID" value="NZ_CP036287.1"/>
</dbReference>
<dbReference type="InterPro" id="IPR011747">
    <property type="entry name" value="CHP02241"/>
</dbReference>
<dbReference type="PANTHER" id="PTHR38009:SF1">
    <property type="entry name" value="CONSERVED HYPOTHETICAL PHAGE TAIL PROTEIN"/>
    <property type="match status" value="1"/>
</dbReference>
<dbReference type="GO" id="GO:0005198">
    <property type="term" value="F:structural molecule activity"/>
    <property type="evidence" value="ECO:0007669"/>
    <property type="project" value="InterPro"/>
</dbReference>
<name>A0A518BPN6_9BACT</name>
<organism evidence="1 2">
    <name type="scientific">Engelhardtia mirabilis</name>
    <dbReference type="NCBI Taxonomy" id="2528011"/>
    <lineage>
        <taxon>Bacteria</taxon>
        <taxon>Pseudomonadati</taxon>
        <taxon>Planctomycetota</taxon>
        <taxon>Planctomycetia</taxon>
        <taxon>Planctomycetia incertae sedis</taxon>
        <taxon>Engelhardtia</taxon>
    </lineage>
</organism>
<dbReference type="KEGG" id="pbap:Pla133_40520"/>
<proteinExistence type="predicted"/>
<dbReference type="InterPro" id="IPR010667">
    <property type="entry name" value="Phage_T4_Gp19"/>
</dbReference>
<dbReference type="NCBIfam" id="TIGR02241">
    <property type="entry name" value="conserved hypothetical phage tail region protein"/>
    <property type="match status" value="1"/>
</dbReference>
<gene>
    <name evidence="1" type="ORF">Pla133_40520</name>
</gene>
<protein>
    <submittedName>
        <fullName evidence="1">T4-like virus tail tube protein gp19</fullName>
    </submittedName>
</protein>
<dbReference type="EMBL" id="CP036287">
    <property type="protein sequence ID" value="QDU68937.1"/>
    <property type="molecule type" value="Genomic_DNA"/>
</dbReference>
<dbReference type="PANTHER" id="PTHR38009">
    <property type="entry name" value="CONSERVED HYPOTHETICAL PHAGE TAIL PROTEIN"/>
    <property type="match status" value="1"/>
</dbReference>
<dbReference type="Pfam" id="PF06841">
    <property type="entry name" value="Phage_T4_gp19"/>
    <property type="match status" value="1"/>
</dbReference>
<dbReference type="AlphaFoldDB" id="A0A518BPN6"/>
<keyword evidence="2" id="KW-1185">Reference proteome</keyword>
<dbReference type="Proteomes" id="UP000316921">
    <property type="component" value="Chromosome"/>
</dbReference>
<reference evidence="1 2" key="1">
    <citation type="submission" date="2019-02" db="EMBL/GenBank/DDBJ databases">
        <title>Deep-cultivation of Planctomycetes and their phenomic and genomic characterization uncovers novel biology.</title>
        <authorList>
            <person name="Wiegand S."/>
            <person name="Jogler M."/>
            <person name="Boedeker C."/>
            <person name="Pinto D."/>
            <person name="Vollmers J."/>
            <person name="Rivas-Marin E."/>
            <person name="Kohn T."/>
            <person name="Peeters S.H."/>
            <person name="Heuer A."/>
            <person name="Rast P."/>
            <person name="Oberbeckmann S."/>
            <person name="Bunk B."/>
            <person name="Jeske O."/>
            <person name="Meyerdierks A."/>
            <person name="Storesund J.E."/>
            <person name="Kallscheuer N."/>
            <person name="Luecker S."/>
            <person name="Lage O.M."/>
            <person name="Pohl T."/>
            <person name="Merkel B.J."/>
            <person name="Hornburger P."/>
            <person name="Mueller R.-W."/>
            <person name="Bruemmer F."/>
            <person name="Labrenz M."/>
            <person name="Spormann A.M."/>
            <person name="Op den Camp H."/>
            <person name="Overmann J."/>
            <person name="Amann R."/>
            <person name="Jetten M.S.M."/>
            <person name="Mascher T."/>
            <person name="Medema M.H."/>
            <person name="Devos D.P."/>
            <person name="Kaster A.-K."/>
            <person name="Ovreas L."/>
            <person name="Rohde M."/>
            <person name="Galperin M.Y."/>
            <person name="Jogler C."/>
        </authorList>
    </citation>
    <scope>NUCLEOTIDE SEQUENCE [LARGE SCALE GENOMIC DNA]</scope>
    <source>
        <strain evidence="1 2">Pla133</strain>
    </source>
</reference>
<sequence>MTRADGEGKDFPFLGMCFEVSAKGHELGSFSECSGLNVEIGSEEYKEGGSNHFVHKLPTHATSAPLILKRGLDDASALWDWIREFVETSTVKPADIIVQLKSRGARPDVLRSWTASRAYPLKWEGPKLDAARGQVAFETVEFAHRGIVVGGGASGRG</sequence>
<evidence type="ECO:0000313" key="2">
    <source>
        <dbReference type="Proteomes" id="UP000316921"/>
    </source>
</evidence>
<accession>A0A518BPN6</accession>